<organism evidence="1 2">
    <name type="scientific">Phascolarctobacterium succinatutens YIT 12067</name>
    <dbReference type="NCBI Taxonomy" id="626939"/>
    <lineage>
        <taxon>Bacteria</taxon>
        <taxon>Bacillati</taxon>
        <taxon>Bacillota</taxon>
        <taxon>Negativicutes</taxon>
        <taxon>Acidaminococcales</taxon>
        <taxon>Acidaminococcaceae</taxon>
        <taxon>Phascolarctobacterium</taxon>
    </lineage>
</organism>
<dbReference type="Proteomes" id="UP000004923">
    <property type="component" value="Unassembled WGS sequence"/>
</dbReference>
<reference evidence="1 2" key="1">
    <citation type="submission" date="2011-01" db="EMBL/GenBank/DDBJ databases">
        <authorList>
            <person name="Weinstock G."/>
            <person name="Sodergren E."/>
            <person name="Clifton S."/>
            <person name="Fulton L."/>
            <person name="Fulton B."/>
            <person name="Courtney L."/>
            <person name="Fronick C."/>
            <person name="Harrison M."/>
            <person name="Strong C."/>
            <person name="Farmer C."/>
            <person name="Delahaunty K."/>
            <person name="Markovic C."/>
            <person name="Hall O."/>
            <person name="Minx P."/>
            <person name="Tomlinson C."/>
            <person name="Mitreva M."/>
            <person name="Hou S."/>
            <person name="Chen J."/>
            <person name="Wollam A."/>
            <person name="Pepin K.H."/>
            <person name="Johnson M."/>
            <person name="Bhonagiri V."/>
            <person name="Zhang X."/>
            <person name="Suruliraj S."/>
            <person name="Warren W."/>
            <person name="Chinwalla A."/>
            <person name="Mardis E.R."/>
            <person name="Wilson R.K."/>
        </authorList>
    </citation>
    <scope>NUCLEOTIDE SEQUENCE [LARGE SCALE GENOMIC DNA]</scope>
    <source>
        <strain evidence="1 2">YIT 12067</strain>
    </source>
</reference>
<dbReference type="EMBL" id="AEVN01000005">
    <property type="protein sequence ID" value="EFY05873.1"/>
    <property type="molecule type" value="Genomic_DNA"/>
</dbReference>
<evidence type="ECO:0000313" key="2">
    <source>
        <dbReference type="Proteomes" id="UP000004923"/>
    </source>
</evidence>
<comment type="caution">
    <text evidence="1">The sequence shown here is derived from an EMBL/GenBank/DDBJ whole genome shotgun (WGS) entry which is preliminary data.</text>
</comment>
<name>E8LB72_9FIRM</name>
<dbReference type="AlphaFoldDB" id="E8LB72"/>
<sequence>MNLVLYRNCNVSLAAHILTRCCPGDELSQSAYAQKFFPQACDVQVKGRMVKPSLVFR</sequence>
<keyword evidence="2" id="KW-1185">Reference proteome</keyword>
<evidence type="ECO:0000313" key="1">
    <source>
        <dbReference type="EMBL" id="EFY05873.1"/>
    </source>
</evidence>
<dbReference type="HOGENOM" id="CLU_2992709_0_0_9"/>
<gene>
    <name evidence="1" type="ORF">HMPREF9443_00080</name>
</gene>
<accession>E8LB72</accession>
<protein>
    <submittedName>
        <fullName evidence="1">Uncharacterized protein</fullName>
    </submittedName>
</protein>
<proteinExistence type="predicted"/>